<gene>
    <name evidence="1" type="ORF">PIB30_079084</name>
</gene>
<evidence type="ECO:0000313" key="2">
    <source>
        <dbReference type="Proteomes" id="UP001341840"/>
    </source>
</evidence>
<keyword evidence="2" id="KW-1185">Reference proteome</keyword>
<sequence length="129" mass="14662">MRRSTKEVSKIGEKLIHERKSDKVSRVKKDAESQATVLKTNSKGIQVAESKFEIATTMAFMSWVACITKSELSLRREGILWLLWINLQSKGFYGYGSIYKERDTRKTEMIATKVNDMKGSGENNEAHNG</sequence>
<proteinExistence type="predicted"/>
<name>A0ABU6VQ74_9FABA</name>
<organism evidence="1 2">
    <name type="scientific">Stylosanthes scabra</name>
    <dbReference type="NCBI Taxonomy" id="79078"/>
    <lineage>
        <taxon>Eukaryota</taxon>
        <taxon>Viridiplantae</taxon>
        <taxon>Streptophyta</taxon>
        <taxon>Embryophyta</taxon>
        <taxon>Tracheophyta</taxon>
        <taxon>Spermatophyta</taxon>
        <taxon>Magnoliopsida</taxon>
        <taxon>eudicotyledons</taxon>
        <taxon>Gunneridae</taxon>
        <taxon>Pentapetalae</taxon>
        <taxon>rosids</taxon>
        <taxon>fabids</taxon>
        <taxon>Fabales</taxon>
        <taxon>Fabaceae</taxon>
        <taxon>Papilionoideae</taxon>
        <taxon>50 kb inversion clade</taxon>
        <taxon>dalbergioids sensu lato</taxon>
        <taxon>Dalbergieae</taxon>
        <taxon>Pterocarpus clade</taxon>
        <taxon>Stylosanthes</taxon>
    </lineage>
</organism>
<comment type="caution">
    <text evidence="1">The sequence shown here is derived from an EMBL/GenBank/DDBJ whole genome shotgun (WGS) entry which is preliminary data.</text>
</comment>
<reference evidence="1 2" key="1">
    <citation type="journal article" date="2023" name="Plants (Basel)">
        <title>Bridging the Gap: Combining Genomics and Transcriptomics Approaches to Understand Stylosanthes scabra, an Orphan Legume from the Brazilian Caatinga.</title>
        <authorList>
            <person name="Ferreira-Neto J.R.C."/>
            <person name="da Silva M.D."/>
            <person name="Binneck E."/>
            <person name="de Melo N.F."/>
            <person name="da Silva R.H."/>
            <person name="de Melo A.L.T.M."/>
            <person name="Pandolfi V."/>
            <person name="Bustamante F.O."/>
            <person name="Brasileiro-Vidal A.C."/>
            <person name="Benko-Iseppon A.M."/>
        </authorList>
    </citation>
    <scope>NUCLEOTIDE SEQUENCE [LARGE SCALE GENOMIC DNA]</scope>
    <source>
        <tissue evidence="1">Leaves</tissue>
    </source>
</reference>
<accession>A0ABU6VQ74</accession>
<protein>
    <submittedName>
        <fullName evidence="1">Uncharacterized protein</fullName>
    </submittedName>
</protein>
<dbReference type="EMBL" id="JASCZI010152145">
    <property type="protein sequence ID" value="MED6175517.1"/>
    <property type="molecule type" value="Genomic_DNA"/>
</dbReference>
<evidence type="ECO:0000313" key="1">
    <source>
        <dbReference type="EMBL" id="MED6175517.1"/>
    </source>
</evidence>
<dbReference type="Proteomes" id="UP001341840">
    <property type="component" value="Unassembled WGS sequence"/>
</dbReference>